<name>A0A934MY10_9GAMM</name>
<comment type="caution">
    <text evidence="2">The sequence shown here is derived from an EMBL/GenBank/DDBJ whole genome shotgun (WGS) entry which is preliminary data.</text>
</comment>
<accession>A0A934MY10</accession>
<dbReference type="EMBL" id="JAEMNX010000035">
    <property type="protein sequence ID" value="MBJ7539904.1"/>
    <property type="molecule type" value="Genomic_DNA"/>
</dbReference>
<evidence type="ECO:0000313" key="2">
    <source>
        <dbReference type="EMBL" id="MBJ7539904.1"/>
    </source>
</evidence>
<dbReference type="RefSeq" id="WP_199470299.1">
    <property type="nucleotide sequence ID" value="NZ_JAEMNX010000035.1"/>
</dbReference>
<sequence>MEERYSRQIPIMGKEGIEKLKNSKVFVGRCGGVGGTVVNYLIRAGVGNLICAHGGKIVPEYLNRMQLAYETDVGKSCIDAFRDKTDKINSQAKIHYIDNHITDIDNIEELLSDVDLVVDAHPLFEERYKLNDLALKLDKPMVSGAMYGDEGYVFTVLPHKTACLRCLYPKKPDFWTNIKVFPALGMGPGIIGCSMAREAIELLLKGTSQLSGKTLHFDLADMDFSVLNMPRKECNH</sequence>
<dbReference type="Proteomes" id="UP000628710">
    <property type="component" value="Unassembled WGS sequence"/>
</dbReference>
<dbReference type="GO" id="GO:0008641">
    <property type="term" value="F:ubiquitin-like modifier activating enzyme activity"/>
    <property type="evidence" value="ECO:0007669"/>
    <property type="project" value="InterPro"/>
</dbReference>
<protein>
    <submittedName>
        <fullName evidence="2">HesA/MoeB/ThiF family protein</fullName>
    </submittedName>
</protein>
<organism evidence="2 3">
    <name type="scientific">Marinomonas transparens</name>
    <dbReference type="NCBI Taxonomy" id="2795388"/>
    <lineage>
        <taxon>Bacteria</taxon>
        <taxon>Pseudomonadati</taxon>
        <taxon>Pseudomonadota</taxon>
        <taxon>Gammaproteobacteria</taxon>
        <taxon>Oceanospirillales</taxon>
        <taxon>Oceanospirillaceae</taxon>
        <taxon>Marinomonas</taxon>
    </lineage>
</organism>
<evidence type="ECO:0000313" key="3">
    <source>
        <dbReference type="Proteomes" id="UP000628710"/>
    </source>
</evidence>
<dbReference type="SUPFAM" id="SSF69572">
    <property type="entry name" value="Activating enzymes of the ubiquitin-like proteins"/>
    <property type="match status" value="1"/>
</dbReference>
<dbReference type="PANTHER" id="PTHR10953:SF102">
    <property type="entry name" value="ADENYLYLTRANSFERASE AND SULFURTRANSFERASE MOCS3"/>
    <property type="match status" value="1"/>
</dbReference>
<dbReference type="InterPro" id="IPR035985">
    <property type="entry name" value="Ubiquitin-activating_enz"/>
</dbReference>
<dbReference type="AlphaFoldDB" id="A0A934MY10"/>
<reference evidence="2" key="1">
    <citation type="submission" date="2020-12" db="EMBL/GenBank/DDBJ databases">
        <title>Marinomonas arctica sp. nov., a psychrotolerant bacterium isolated from the Arctic.</title>
        <authorList>
            <person name="Zhang Y."/>
        </authorList>
    </citation>
    <scope>NUCLEOTIDE SEQUENCE</scope>
    <source>
        <strain evidence="2">C1424</strain>
    </source>
</reference>
<dbReference type="GO" id="GO:0005737">
    <property type="term" value="C:cytoplasm"/>
    <property type="evidence" value="ECO:0007669"/>
    <property type="project" value="TreeGrafter"/>
</dbReference>
<dbReference type="CDD" id="cd00757">
    <property type="entry name" value="ThiF_MoeB_HesA_family"/>
    <property type="match status" value="1"/>
</dbReference>
<dbReference type="PANTHER" id="PTHR10953">
    <property type="entry name" value="UBIQUITIN-ACTIVATING ENZYME E1"/>
    <property type="match status" value="1"/>
</dbReference>
<keyword evidence="3" id="KW-1185">Reference proteome</keyword>
<dbReference type="Gene3D" id="3.40.50.720">
    <property type="entry name" value="NAD(P)-binding Rossmann-like Domain"/>
    <property type="match status" value="1"/>
</dbReference>
<dbReference type="InterPro" id="IPR000594">
    <property type="entry name" value="ThiF_NAD_FAD-bd"/>
</dbReference>
<dbReference type="InterPro" id="IPR045886">
    <property type="entry name" value="ThiF/MoeB/HesA"/>
</dbReference>
<feature type="domain" description="THIF-type NAD/FAD binding fold" evidence="1">
    <location>
        <begin position="5"/>
        <end position="234"/>
    </location>
</feature>
<dbReference type="GO" id="GO:0004792">
    <property type="term" value="F:thiosulfate-cyanide sulfurtransferase activity"/>
    <property type="evidence" value="ECO:0007669"/>
    <property type="project" value="TreeGrafter"/>
</dbReference>
<proteinExistence type="predicted"/>
<gene>
    <name evidence="2" type="ORF">I8J31_19715</name>
</gene>
<evidence type="ECO:0000259" key="1">
    <source>
        <dbReference type="Pfam" id="PF00899"/>
    </source>
</evidence>
<dbReference type="GO" id="GO:0016779">
    <property type="term" value="F:nucleotidyltransferase activity"/>
    <property type="evidence" value="ECO:0007669"/>
    <property type="project" value="TreeGrafter"/>
</dbReference>
<dbReference type="Pfam" id="PF00899">
    <property type="entry name" value="ThiF"/>
    <property type="match status" value="1"/>
</dbReference>